<dbReference type="VEuPathDB" id="FungiDB:MUCCIDRAFT_116340"/>
<reference evidence="2 3" key="1">
    <citation type="submission" date="2015-06" db="EMBL/GenBank/DDBJ databases">
        <title>Expansion of signal transduction pathways in fungi by whole-genome duplication.</title>
        <authorList>
            <consortium name="DOE Joint Genome Institute"/>
            <person name="Corrochano L.M."/>
            <person name="Kuo A."/>
            <person name="Marcet-Houben M."/>
            <person name="Polaino S."/>
            <person name="Salamov A."/>
            <person name="Villalobos J.M."/>
            <person name="Alvarez M.I."/>
            <person name="Avalos J."/>
            <person name="Benito E.P."/>
            <person name="Benoit I."/>
            <person name="Burger G."/>
            <person name="Camino L.P."/>
            <person name="Canovas D."/>
            <person name="Cerda-Olmedo E."/>
            <person name="Cheng J.-F."/>
            <person name="Dominguez A."/>
            <person name="Elias M."/>
            <person name="Eslava A.P."/>
            <person name="Glaser F."/>
            <person name="Grimwood J."/>
            <person name="Gutierrez G."/>
            <person name="Heitman J."/>
            <person name="Henrissat B."/>
            <person name="Iturriaga E.A."/>
            <person name="Lang B.F."/>
            <person name="Lavin J.L."/>
            <person name="Lee S."/>
            <person name="Li W."/>
            <person name="Lindquist E."/>
            <person name="Lopez-Garcia S."/>
            <person name="Luque E.M."/>
            <person name="Marcos A.T."/>
            <person name="Martin J."/>
            <person name="Mccluskey K."/>
            <person name="Medina H.R."/>
            <person name="Miralles-Duran A."/>
            <person name="Miyazaki A."/>
            <person name="Munoz-Torres E."/>
            <person name="Oguiza J.A."/>
            <person name="Ohm R."/>
            <person name="Olmedo M."/>
            <person name="Orejas M."/>
            <person name="Ortiz-Castellanos L."/>
            <person name="Pisabarro A.G."/>
            <person name="Rodriguez-Romero J."/>
            <person name="Ruiz-Herrera J."/>
            <person name="Ruiz-Vazquez R."/>
            <person name="Sanz C."/>
            <person name="Schackwitz W."/>
            <person name="Schmutz J."/>
            <person name="Shahriari M."/>
            <person name="Shelest E."/>
            <person name="Silva-Franco F."/>
            <person name="Soanes D."/>
            <person name="Syed K."/>
            <person name="Tagua V.G."/>
            <person name="Talbot N.J."/>
            <person name="Thon M."/>
            <person name="De Vries R.P."/>
            <person name="Wiebenga A."/>
            <person name="Yadav J.S."/>
            <person name="Braun E.L."/>
            <person name="Baker S."/>
            <person name="Garre V."/>
            <person name="Horwitz B."/>
            <person name="Torres-Martinez S."/>
            <person name="Idnurm A."/>
            <person name="Herrera-Estrella A."/>
            <person name="Gabaldon T."/>
            <person name="Grigoriev I.V."/>
        </authorList>
    </citation>
    <scope>NUCLEOTIDE SEQUENCE [LARGE SCALE GENOMIC DNA]</scope>
    <source>
        <strain evidence="2 3">CBS 277.49</strain>
    </source>
</reference>
<evidence type="ECO:0000256" key="1">
    <source>
        <dbReference type="SAM" id="MobiDB-lite"/>
    </source>
</evidence>
<dbReference type="AlphaFoldDB" id="A0A168GCZ7"/>
<name>A0A168GCZ7_MUCCL</name>
<comment type="caution">
    <text evidence="2">The sequence shown here is derived from an EMBL/GenBank/DDBJ whole genome shotgun (WGS) entry which is preliminary data.</text>
</comment>
<keyword evidence="3" id="KW-1185">Reference proteome</keyword>
<protein>
    <submittedName>
        <fullName evidence="2">Uncharacterized protein</fullName>
    </submittedName>
</protein>
<feature type="compositionally biased region" description="Polar residues" evidence="1">
    <location>
        <begin position="1"/>
        <end position="24"/>
    </location>
</feature>
<evidence type="ECO:0000313" key="2">
    <source>
        <dbReference type="EMBL" id="OAC97563.1"/>
    </source>
</evidence>
<proteinExistence type="predicted"/>
<gene>
    <name evidence="2" type="ORF">MUCCIDRAFT_116340</name>
</gene>
<evidence type="ECO:0000313" key="3">
    <source>
        <dbReference type="Proteomes" id="UP000077051"/>
    </source>
</evidence>
<sequence length="53" mass="5889">MFDWKSQTSRVLVSHPRSLSTGKTPSGPVYKKTSNNYSMAVIAVIDLWIFGDA</sequence>
<organism evidence="2 3">
    <name type="scientific">Mucor lusitanicus CBS 277.49</name>
    <dbReference type="NCBI Taxonomy" id="747725"/>
    <lineage>
        <taxon>Eukaryota</taxon>
        <taxon>Fungi</taxon>
        <taxon>Fungi incertae sedis</taxon>
        <taxon>Mucoromycota</taxon>
        <taxon>Mucoromycotina</taxon>
        <taxon>Mucoromycetes</taxon>
        <taxon>Mucorales</taxon>
        <taxon>Mucorineae</taxon>
        <taxon>Mucoraceae</taxon>
        <taxon>Mucor</taxon>
    </lineage>
</organism>
<accession>A0A168GCZ7</accession>
<feature type="region of interest" description="Disordered" evidence="1">
    <location>
        <begin position="1"/>
        <end position="27"/>
    </location>
</feature>
<dbReference type="EMBL" id="AMYB01000016">
    <property type="protein sequence ID" value="OAC97563.1"/>
    <property type="molecule type" value="Genomic_DNA"/>
</dbReference>
<dbReference type="Proteomes" id="UP000077051">
    <property type="component" value="Unassembled WGS sequence"/>
</dbReference>